<accession>X1T337</accession>
<gene>
    <name evidence="1" type="ORF">S12H4_19184</name>
</gene>
<dbReference type="AlphaFoldDB" id="X1T337"/>
<reference evidence="1" key="1">
    <citation type="journal article" date="2014" name="Front. Microbiol.">
        <title>High frequency of phylogenetically diverse reductive dehalogenase-homologous genes in deep subseafloor sedimentary metagenomes.</title>
        <authorList>
            <person name="Kawai M."/>
            <person name="Futagami T."/>
            <person name="Toyoda A."/>
            <person name="Takaki Y."/>
            <person name="Nishi S."/>
            <person name="Hori S."/>
            <person name="Arai W."/>
            <person name="Tsubouchi T."/>
            <person name="Morono Y."/>
            <person name="Uchiyama I."/>
            <person name="Ito T."/>
            <person name="Fujiyama A."/>
            <person name="Inagaki F."/>
            <person name="Takami H."/>
        </authorList>
    </citation>
    <scope>NUCLEOTIDE SEQUENCE</scope>
    <source>
        <strain evidence="1">Expedition CK06-06</strain>
    </source>
</reference>
<protein>
    <recommendedName>
        <fullName evidence="2">Glycosyl transferase family 1 domain-containing protein</fullName>
    </recommendedName>
</protein>
<sequence>MAERLRVTQLVYTFDIEAGGGGLSRFAIELAKKLDPTIIESSLISLGYSDSPVKPEWNY</sequence>
<evidence type="ECO:0000313" key="1">
    <source>
        <dbReference type="EMBL" id="GAI82000.1"/>
    </source>
</evidence>
<organism evidence="1">
    <name type="scientific">marine sediment metagenome</name>
    <dbReference type="NCBI Taxonomy" id="412755"/>
    <lineage>
        <taxon>unclassified sequences</taxon>
        <taxon>metagenomes</taxon>
        <taxon>ecological metagenomes</taxon>
    </lineage>
</organism>
<evidence type="ECO:0008006" key="2">
    <source>
        <dbReference type="Google" id="ProtNLM"/>
    </source>
</evidence>
<dbReference type="EMBL" id="BARW01009560">
    <property type="protein sequence ID" value="GAI82000.1"/>
    <property type="molecule type" value="Genomic_DNA"/>
</dbReference>
<name>X1T337_9ZZZZ</name>
<comment type="caution">
    <text evidence="1">The sequence shown here is derived from an EMBL/GenBank/DDBJ whole genome shotgun (WGS) entry which is preliminary data.</text>
</comment>
<proteinExistence type="predicted"/>